<evidence type="ECO:0000313" key="1">
    <source>
        <dbReference type="EMBL" id="CAB3711186.1"/>
    </source>
</evidence>
<evidence type="ECO:0000313" key="2">
    <source>
        <dbReference type="Proteomes" id="UP000494269"/>
    </source>
</evidence>
<sequence length="324" mass="36349">MQQTKRHHYVPKAYLKAFCDDQGKLLVYRKDAPTQPLHQVPDATQFRRYYYSQPIPDGGQDNNTLEAAFSSIETHWPATVAKLHARSDANDRLENIFHFIALQRVRVPASRDMAESMLAQTVKDAMRSMQAIGEMPPLPKCLEDLPNQVQIAIDPHRSIHAMVSMLHGMEKLFSLIGLVAVHNNTGVPFITSDNPVLWFDPSLPFDEQRPYTLQPGGPIFLVFPVSPKLALIGSTQSKEIFGTHGLQHSEVPNEDMVYAINSQVCRFAYEAVITQEAGWEELIAEYAGVSPVHEAVNIPTAKGMATMHRLAFGPRVAKPKWTRN</sequence>
<dbReference type="RefSeq" id="WP_175170279.1">
    <property type="nucleotide sequence ID" value="NZ_CADIJQ010000004.1"/>
</dbReference>
<dbReference type="InterPro" id="IPR025332">
    <property type="entry name" value="DUF4238"/>
</dbReference>
<dbReference type="AlphaFoldDB" id="A0A6S7BF00"/>
<organism evidence="1 2">
    <name type="scientific">Achromobacter kerstersii</name>
    <dbReference type="NCBI Taxonomy" id="1353890"/>
    <lineage>
        <taxon>Bacteria</taxon>
        <taxon>Pseudomonadati</taxon>
        <taxon>Pseudomonadota</taxon>
        <taxon>Betaproteobacteria</taxon>
        <taxon>Burkholderiales</taxon>
        <taxon>Alcaligenaceae</taxon>
        <taxon>Achromobacter</taxon>
    </lineage>
</organism>
<evidence type="ECO:0008006" key="3">
    <source>
        <dbReference type="Google" id="ProtNLM"/>
    </source>
</evidence>
<reference evidence="1 2" key="1">
    <citation type="submission" date="2020-04" db="EMBL/GenBank/DDBJ databases">
        <authorList>
            <person name="De Canck E."/>
        </authorList>
    </citation>
    <scope>NUCLEOTIDE SEQUENCE [LARGE SCALE GENOMIC DNA]</scope>
    <source>
        <strain evidence="1 2">LMG 3441</strain>
    </source>
</reference>
<gene>
    <name evidence="1" type="ORF">LMG3441_03140</name>
</gene>
<dbReference type="EMBL" id="CADIJQ010000004">
    <property type="protein sequence ID" value="CAB3711186.1"/>
    <property type="molecule type" value="Genomic_DNA"/>
</dbReference>
<dbReference type="Proteomes" id="UP000494269">
    <property type="component" value="Unassembled WGS sequence"/>
</dbReference>
<keyword evidence="2" id="KW-1185">Reference proteome</keyword>
<protein>
    <recommendedName>
        <fullName evidence="3">DUF4238 domain-containing protein</fullName>
    </recommendedName>
</protein>
<dbReference type="Pfam" id="PF14022">
    <property type="entry name" value="DUF4238"/>
    <property type="match status" value="1"/>
</dbReference>
<accession>A0A6S7BF00</accession>
<proteinExistence type="predicted"/>
<name>A0A6S7BF00_9BURK</name>